<evidence type="ECO:0000313" key="1">
    <source>
        <dbReference type="EMBL" id="KWV86205.1"/>
    </source>
</evidence>
<dbReference type="Gene3D" id="3.40.50.10350">
    <property type="entry name" value="Glycerate kinase, domain 1"/>
    <property type="match status" value="1"/>
</dbReference>
<dbReference type="EMBL" id="LCYA01000103">
    <property type="protein sequence ID" value="KWV86205.1"/>
    <property type="molecule type" value="Genomic_DNA"/>
</dbReference>
<protein>
    <submittedName>
        <fullName evidence="1">Glycerate kinase</fullName>
        <ecNumber evidence="1">2.7.1.31</ecNumber>
    </submittedName>
</protein>
<dbReference type="InterPro" id="IPR004381">
    <property type="entry name" value="Glycerate_kinase"/>
</dbReference>
<dbReference type="AlphaFoldDB" id="A0A109LF57"/>
<evidence type="ECO:0000313" key="2">
    <source>
        <dbReference type="Proteomes" id="UP000061348"/>
    </source>
</evidence>
<comment type="caution">
    <text evidence="1">The sequence shown here is derived from an EMBL/GenBank/DDBJ whole genome shotgun (WGS) entry which is preliminary data.</text>
</comment>
<gene>
    <name evidence="1" type="primary">glxK</name>
    <name evidence="1" type="ORF">PFLmoz3_04177</name>
</gene>
<name>A0A109LF57_PSEFL</name>
<dbReference type="SUPFAM" id="SSF110738">
    <property type="entry name" value="Glycerate kinase I"/>
    <property type="match status" value="1"/>
</dbReference>
<dbReference type="EC" id="2.7.1.31" evidence="1"/>
<proteinExistence type="predicted"/>
<keyword evidence="1" id="KW-0418">Kinase</keyword>
<dbReference type="PANTHER" id="PTHR21599">
    <property type="entry name" value="GLYCERATE KINASE"/>
    <property type="match status" value="1"/>
</dbReference>
<dbReference type="PANTHER" id="PTHR21599:SF0">
    <property type="entry name" value="GLYCERATE KINASE"/>
    <property type="match status" value="1"/>
</dbReference>
<accession>A0A109LF57</accession>
<dbReference type="GO" id="GO:0031388">
    <property type="term" value="P:organic acid phosphorylation"/>
    <property type="evidence" value="ECO:0007669"/>
    <property type="project" value="InterPro"/>
</dbReference>
<dbReference type="Proteomes" id="UP000061348">
    <property type="component" value="Unassembled WGS sequence"/>
</dbReference>
<reference evidence="1 2" key="1">
    <citation type="submission" date="2015-05" db="EMBL/GenBank/DDBJ databases">
        <title>A genomic and transcriptomic approach to investigate the blue pigment phenotype in Pseudomonas fluorescens.</title>
        <authorList>
            <person name="Andreani N.A."/>
            <person name="Cardazzo B."/>
        </authorList>
    </citation>
    <scope>NUCLEOTIDE SEQUENCE [LARGE SCALE GENOMIC DNA]</scope>
    <source>
        <strain evidence="1 2">Ps_22</strain>
    </source>
</reference>
<sequence length="110" mass="11776">MVAELVGLDEAVRGADLVITGEGRFDAQTLRGKTPFGVARIAQRQGVPVVVIAGTLGEGYEQMYAQGVDAAFALPSGPMSLEQACHEAPRLLRERASDIARVWRLAIQRG</sequence>
<organism evidence="1 2">
    <name type="scientific">Pseudomonas fluorescens</name>
    <dbReference type="NCBI Taxonomy" id="294"/>
    <lineage>
        <taxon>Bacteria</taxon>
        <taxon>Pseudomonadati</taxon>
        <taxon>Pseudomonadota</taxon>
        <taxon>Gammaproteobacteria</taxon>
        <taxon>Pseudomonadales</taxon>
        <taxon>Pseudomonadaceae</taxon>
        <taxon>Pseudomonas</taxon>
    </lineage>
</organism>
<dbReference type="InterPro" id="IPR036129">
    <property type="entry name" value="Glycerate_kinase_sf"/>
</dbReference>
<dbReference type="GO" id="GO:0008887">
    <property type="term" value="F:glycerate kinase activity"/>
    <property type="evidence" value="ECO:0007669"/>
    <property type="project" value="UniProtKB-EC"/>
</dbReference>
<dbReference type="InterPro" id="IPR018197">
    <property type="entry name" value="Glycerate_kinase_RE-like"/>
</dbReference>
<dbReference type="PATRIC" id="fig|294.194.peg.4638"/>
<dbReference type="Pfam" id="PF02595">
    <property type="entry name" value="Gly_kinase"/>
    <property type="match status" value="1"/>
</dbReference>
<keyword evidence="1" id="KW-0808">Transferase</keyword>